<feature type="transmembrane region" description="Helical" evidence="12">
    <location>
        <begin position="412"/>
        <end position="436"/>
    </location>
</feature>
<evidence type="ECO:0000256" key="5">
    <source>
        <dbReference type="ARBA" id="ARBA00022692"/>
    </source>
</evidence>
<dbReference type="InterPro" id="IPR039535">
    <property type="entry name" value="ASST-like"/>
</dbReference>
<sequence length="1456" mass="161757">MAFISAVIPRLCLSAFTIMQPLLVSEITTYAALPDSQESRNKGYGLIAASGIVYIGLAVSTAFYSRQTYQFIISIRGGLLAAVYAQTLTRRSGDMGTDTAITLIGTDVERISTSLRDIHEIWASPIDIGLALWLLERQLAVSCIMPVILSLASMPIAYCAQTPWLVDTSIRGNIVGPLDFQPDWYRHVLWLCCLTEEVQALPERDFTRIGGQGFMLSGGQKQRLALARALYSGCKMVVLDDIFSGLDGANINSICERLLDRHTGYLRCRGITVILSTHNAKVAAFADDIHLLKEGTVVTYKPSPPSKPSSGHQISFPDDHNFEQLASPEQQPSQSFDADISSSDDMLDTKQGVSRQAKDRSVYLYYLKSAGLGLSVLYMVLILVFAFCQNFPTLWLKWWSEASTESPNRPHWMYLGVFIALGLSAVIIGAASSWYIPSTCTATAPLSWLAEADSGDILNRFNQDLELTDMTLPLAAINTTKALGACLLKMIILFVVAKYMSLTVPPLLIVCYFLQRYYLRTSRQVRLLSIETKAPLYQHLSETLSGISTIRAFRRQRWFERNNLFLVDNSQKCVYTLFMIQQWLTLAMDLLASGLVVLLMFLIVFTRDSFDSGSSGTAIVTLMSFTQSLARLLKFWSLTESCLGAVSRIKSFVETVPSEEQSKRLDADSLLSLNEKVTWPSHGAIEFDKVVAAYRSHPVLKSVSMRIKPGEKVAICGRSGSGKSSLVLCLGGLLPIQSGAVRIDGVDIINVSSQDILKHLSVVPQDPCFLPGTILLNIDPDETLSETALEGVLEATHLSAIVQKMGGLNADLKPELWSAGQGQLLALARSMARKSVVLILDEAMSRVDLSTQSLMERIVASHFNHCTVLSIVHRYENISAFDKVALFENGELMEFDRPESLLSKETKFRALHVAIANNRYKSRPDLSPPRLNITIPPNHGLERGYIFIAPFNAVSEPAHRAPQQPGAYIFSDDGELVWSGYTYFSTWTGNFQAARWNGQDVLAAFEGAHNGLYGHGHGHHVLLNQRYETIKELRAGNHLLSDKHEFEILNESTALIQIHHPEVRDLSNYTSDRRQHWIVNAIFQELNINDGKVLFEWRSLDHISPEESALPLPNNQAGIGHNSSTAWDYFHINSVTKGIDGHYLVSARHASTIYKINSTDGSVIWRLGGSRSDFALGPNVEFGFQHHARYLDQVDNSDVTRITLFDNAVYGSESGGGGDKEVRIYPYSRGKILRLDHPTRYASLESSFIPPDLLLVKSQGSLQTLPNGNVFINWGSEGAITEFSSDGEPLYHAYLDSRPLSRGDVQNYRAFRANWTGLSSEEPAVVAFQRHGTHWGSGGTDIYLSWNGDTETVKWRLQLQGLPVGWNEDVRDGEFETNVARRGFETVHHVPFPLRSIRAQAIAADGTVLASSRRVQVQAWEVYQYLLQEDNVEAADLKVSSPGSRLRPLLLQKADQ</sequence>
<keyword evidence="10" id="KW-0325">Glycoprotein</keyword>
<evidence type="ECO:0000256" key="11">
    <source>
        <dbReference type="SAM" id="MobiDB-lite"/>
    </source>
</evidence>
<dbReference type="InterPro" id="IPR050173">
    <property type="entry name" value="ABC_transporter_C-like"/>
</dbReference>
<dbReference type="InterPro" id="IPR044726">
    <property type="entry name" value="ABCC_6TM_D2"/>
</dbReference>
<keyword evidence="5 12" id="KW-0812">Transmembrane</keyword>
<keyword evidence="16" id="KW-1185">Reference proteome</keyword>
<dbReference type="InterPro" id="IPR011527">
    <property type="entry name" value="ABC1_TM_dom"/>
</dbReference>
<evidence type="ECO:0000259" key="14">
    <source>
        <dbReference type="PROSITE" id="PS50929"/>
    </source>
</evidence>
<dbReference type="InterPro" id="IPR011041">
    <property type="entry name" value="Quinoprot_gluc/sorb_DH_b-prop"/>
</dbReference>
<dbReference type="GeneID" id="37056043"/>
<dbReference type="GO" id="GO:0005886">
    <property type="term" value="C:plasma membrane"/>
    <property type="evidence" value="ECO:0007669"/>
    <property type="project" value="UniProtKB-SubCell"/>
</dbReference>
<feature type="compositionally biased region" description="Polar residues" evidence="11">
    <location>
        <begin position="332"/>
        <end position="344"/>
    </location>
</feature>
<dbReference type="VEuPathDB" id="FungiDB:BO83DRAFT_408795"/>
<keyword evidence="7" id="KW-0067">ATP-binding</keyword>
<dbReference type="PROSITE" id="PS50893">
    <property type="entry name" value="ABC_TRANSPORTER_2"/>
    <property type="match status" value="2"/>
</dbReference>
<dbReference type="RefSeq" id="XP_025387142.1">
    <property type="nucleotide sequence ID" value="XM_025534081.1"/>
</dbReference>
<feature type="transmembrane region" description="Helical" evidence="12">
    <location>
        <begin position="12"/>
        <end position="32"/>
    </location>
</feature>
<evidence type="ECO:0000313" key="15">
    <source>
        <dbReference type="EMBL" id="PWY71151.1"/>
    </source>
</evidence>
<dbReference type="InterPro" id="IPR003439">
    <property type="entry name" value="ABC_transporter-like_ATP-bd"/>
</dbReference>
<dbReference type="PANTHER" id="PTHR24223:SF404">
    <property type="entry name" value="ABC MULTIDRUG TRANSPORTER (EUROFUNG)-RELATED"/>
    <property type="match status" value="1"/>
</dbReference>
<comment type="subcellular location">
    <subcellularLocation>
        <location evidence="1">Cell membrane</location>
        <topology evidence="1">Multi-pass membrane protein</topology>
    </subcellularLocation>
</comment>
<evidence type="ECO:0000256" key="1">
    <source>
        <dbReference type="ARBA" id="ARBA00004651"/>
    </source>
</evidence>
<dbReference type="GO" id="GO:0016887">
    <property type="term" value="F:ATP hydrolysis activity"/>
    <property type="evidence" value="ECO:0007669"/>
    <property type="project" value="InterPro"/>
</dbReference>
<dbReference type="Gene3D" id="1.20.1560.10">
    <property type="entry name" value="ABC transporter type 1, transmembrane domain"/>
    <property type="match status" value="1"/>
</dbReference>
<feature type="domain" description="ABC transporter" evidence="13">
    <location>
        <begin position="685"/>
        <end position="914"/>
    </location>
</feature>
<dbReference type="FunFam" id="3.40.50.300:FF:002145">
    <property type="entry name" value="ABC transporter (MsbA subfamily)"/>
    <property type="match status" value="1"/>
</dbReference>
<dbReference type="SUPFAM" id="SSF90123">
    <property type="entry name" value="ABC transporter transmembrane region"/>
    <property type="match status" value="1"/>
</dbReference>
<comment type="caution">
    <text evidence="15">The sequence shown here is derived from an EMBL/GenBank/DDBJ whole genome shotgun (WGS) entry which is preliminary data.</text>
</comment>
<dbReference type="Pfam" id="PF00664">
    <property type="entry name" value="ABC_membrane"/>
    <property type="match status" value="1"/>
</dbReference>
<dbReference type="InterPro" id="IPR017871">
    <property type="entry name" value="ABC_transporter-like_CS"/>
</dbReference>
<keyword evidence="8 12" id="KW-1133">Transmembrane helix</keyword>
<dbReference type="SUPFAM" id="SSF52540">
    <property type="entry name" value="P-loop containing nucleoside triphosphate hydrolases"/>
    <property type="match status" value="2"/>
</dbReference>
<dbReference type="PANTHER" id="PTHR24223">
    <property type="entry name" value="ATP-BINDING CASSETTE SUB-FAMILY C"/>
    <property type="match status" value="1"/>
</dbReference>
<dbReference type="GO" id="GO:0005524">
    <property type="term" value="F:ATP binding"/>
    <property type="evidence" value="ECO:0007669"/>
    <property type="project" value="UniProtKB-KW"/>
</dbReference>
<accession>A0A317VD20</accession>
<evidence type="ECO:0000256" key="7">
    <source>
        <dbReference type="ARBA" id="ARBA00022840"/>
    </source>
</evidence>
<reference evidence="15" key="1">
    <citation type="submission" date="2016-12" db="EMBL/GenBank/DDBJ databases">
        <title>The genomes of Aspergillus section Nigri reveals drivers in fungal speciation.</title>
        <authorList>
            <consortium name="DOE Joint Genome Institute"/>
            <person name="Vesth T.C."/>
            <person name="Nybo J."/>
            <person name="Theobald S."/>
            <person name="Brandl J."/>
            <person name="Frisvad J.C."/>
            <person name="Nielsen K.F."/>
            <person name="Lyhne E.K."/>
            <person name="Kogle M.E."/>
            <person name="Kuo A."/>
            <person name="Riley R."/>
            <person name="Clum A."/>
            <person name="Nolan M."/>
            <person name="Lipzen A."/>
            <person name="Salamov A."/>
            <person name="Henrissat B."/>
            <person name="Wiebenga A."/>
            <person name="De vries R.P."/>
            <person name="Grigoriev I.V."/>
            <person name="Mortensen U.H."/>
            <person name="Andersen M.R."/>
            <person name="Baker S.E."/>
        </authorList>
    </citation>
    <scope>NUCLEOTIDE SEQUENCE</scope>
    <source>
        <strain evidence="15">CBS 122712</strain>
    </source>
</reference>
<organism evidence="15 16">
    <name type="scientific">Aspergillus eucalypticola (strain CBS 122712 / IBT 29274)</name>
    <dbReference type="NCBI Taxonomy" id="1448314"/>
    <lineage>
        <taxon>Eukaryota</taxon>
        <taxon>Fungi</taxon>
        <taxon>Dikarya</taxon>
        <taxon>Ascomycota</taxon>
        <taxon>Pezizomycotina</taxon>
        <taxon>Eurotiomycetes</taxon>
        <taxon>Eurotiomycetidae</taxon>
        <taxon>Eurotiales</taxon>
        <taxon>Aspergillaceae</taxon>
        <taxon>Aspergillus</taxon>
        <taxon>Aspergillus subgen. Circumdati</taxon>
    </lineage>
</organism>
<evidence type="ECO:0000256" key="4">
    <source>
        <dbReference type="ARBA" id="ARBA00022475"/>
    </source>
</evidence>
<evidence type="ECO:0008006" key="17">
    <source>
        <dbReference type="Google" id="ProtNLM"/>
    </source>
</evidence>
<dbReference type="FunFam" id="1.20.1560.10:FF:000066">
    <property type="entry name" value="ABC multidrug transporter (Eurofung)"/>
    <property type="match status" value="1"/>
</dbReference>
<evidence type="ECO:0000313" key="16">
    <source>
        <dbReference type="Proteomes" id="UP000246171"/>
    </source>
</evidence>
<keyword evidence="9 12" id="KW-0472">Membrane</keyword>
<evidence type="ECO:0000256" key="2">
    <source>
        <dbReference type="ARBA" id="ARBA00009726"/>
    </source>
</evidence>
<evidence type="ECO:0000256" key="6">
    <source>
        <dbReference type="ARBA" id="ARBA00022741"/>
    </source>
</evidence>
<dbReference type="InterPro" id="IPR036640">
    <property type="entry name" value="ABC1_TM_sf"/>
</dbReference>
<dbReference type="Proteomes" id="UP000246171">
    <property type="component" value="Unassembled WGS sequence"/>
</dbReference>
<comment type="similarity">
    <text evidence="2">Belongs to the ABC transporter superfamily. ABCC family. Conjugate transporter (TC 3.A.1.208) subfamily.</text>
</comment>
<dbReference type="PROSITE" id="PS00211">
    <property type="entry name" value="ABC_TRANSPORTER_1"/>
    <property type="match status" value="1"/>
</dbReference>
<dbReference type="Pfam" id="PF00005">
    <property type="entry name" value="ABC_tran"/>
    <property type="match status" value="2"/>
</dbReference>
<dbReference type="Gene3D" id="3.40.50.300">
    <property type="entry name" value="P-loop containing nucleotide triphosphate hydrolases"/>
    <property type="match status" value="2"/>
</dbReference>
<feature type="transmembrane region" description="Helical" evidence="12">
    <location>
        <begin position="491"/>
        <end position="514"/>
    </location>
</feature>
<feature type="transmembrane region" description="Helical" evidence="12">
    <location>
        <begin position="363"/>
        <end position="391"/>
    </location>
</feature>
<dbReference type="Pfam" id="PF14269">
    <property type="entry name" value="Arylsulfotran_2"/>
    <property type="match status" value="1"/>
</dbReference>
<feature type="transmembrane region" description="Helical" evidence="12">
    <location>
        <begin position="583"/>
        <end position="605"/>
    </location>
</feature>
<evidence type="ECO:0000256" key="8">
    <source>
        <dbReference type="ARBA" id="ARBA00022989"/>
    </source>
</evidence>
<keyword evidence="6" id="KW-0547">Nucleotide-binding</keyword>
<dbReference type="PROSITE" id="PS50929">
    <property type="entry name" value="ABC_TM1F"/>
    <property type="match status" value="2"/>
</dbReference>
<gene>
    <name evidence="15" type="ORF">BO83DRAFT_408795</name>
</gene>
<keyword evidence="4" id="KW-1003">Cell membrane</keyword>
<dbReference type="OrthoDB" id="6500128at2759"/>
<proteinExistence type="inferred from homology"/>
<dbReference type="EMBL" id="MSFU01000015">
    <property type="protein sequence ID" value="PWY71151.1"/>
    <property type="molecule type" value="Genomic_DNA"/>
</dbReference>
<evidence type="ECO:0000256" key="9">
    <source>
        <dbReference type="ARBA" id="ARBA00023136"/>
    </source>
</evidence>
<dbReference type="SUPFAM" id="SSF50952">
    <property type="entry name" value="Soluble quinoprotein glucose dehydrogenase"/>
    <property type="match status" value="1"/>
</dbReference>
<feature type="region of interest" description="Disordered" evidence="11">
    <location>
        <begin position="332"/>
        <end position="353"/>
    </location>
</feature>
<name>A0A317VD20_ASPEC</name>
<evidence type="ECO:0000259" key="13">
    <source>
        <dbReference type="PROSITE" id="PS50893"/>
    </source>
</evidence>
<dbReference type="SMART" id="SM00382">
    <property type="entry name" value="AAA"/>
    <property type="match status" value="2"/>
</dbReference>
<feature type="domain" description="ABC transporter" evidence="13">
    <location>
        <begin position="57"/>
        <end position="319"/>
    </location>
</feature>
<feature type="transmembrane region" description="Helical" evidence="12">
    <location>
        <begin position="44"/>
        <end position="64"/>
    </location>
</feature>
<dbReference type="GO" id="GO:0140359">
    <property type="term" value="F:ABC-type transporter activity"/>
    <property type="evidence" value="ECO:0007669"/>
    <property type="project" value="InterPro"/>
</dbReference>
<feature type="domain" description="ABC transmembrane type-1" evidence="14">
    <location>
        <begin position="11"/>
        <end position="135"/>
    </location>
</feature>
<evidence type="ECO:0000256" key="12">
    <source>
        <dbReference type="SAM" id="Phobius"/>
    </source>
</evidence>
<evidence type="ECO:0000256" key="3">
    <source>
        <dbReference type="ARBA" id="ARBA00022448"/>
    </source>
</evidence>
<dbReference type="InterPro" id="IPR003593">
    <property type="entry name" value="AAA+_ATPase"/>
</dbReference>
<feature type="domain" description="ABC transmembrane type-1" evidence="14">
    <location>
        <begin position="376"/>
        <end position="641"/>
    </location>
</feature>
<keyword evidence="3" id="KW-0813">Transport</keyword>
<dbReference type="InterPro" id="IPR027417">
    <property type="entry name" value="P-loop_NTPase"/>
</dbReference>
<dbReference type="CDD" id="cd18580">
    <property type="entry name" value="ABC_6TM_ABCC_D2"/>
    <property type="match status" value="1"/>
</dbReference>
<evidence type="ECO:0000256" key="10">
    <source>
        <dbReference type="ARBA" id="ARBA00023180"/>
    </source>
</evidence>
<protein>
    <recommendedName>
        <fullName evidence="17">ABC multidrug transporter</fullName>
    </recommendedName>
</protein>